<dbReference type="FunFam" id="1.25.40.90:FF:000006">
    <property type="entry name" value="Clathrin interactor 1"/>
    <property type="match status" value="1"/>
</dbReference>
<keyword evidence="9" id="KW-1185">Reference proteome</keyword>
<evidence type="ECO:0000259" key="7">
    <source>
        <dbReference type="PROSITE" id="PS50942"/>
    </source>
</evidence>
<evidence type="ECO:0000313" key="9">
    <source>
        <dbReference type="Proteomes" id="UP001346149"/>
    </source>
</evidence>
<protein>
    <recommendedName>
        <fullName evidence="7">ENTH domain-containing protein</fullName>
    </recommendedName>
</protein>
<feature type="compositionally biased region" description="Polar residues" evidence="6">
    <location>
        <begin position="671"/>
        <end position="705"/>
    </location>
</feature>
<evidence type="ECO:0000256" key="3">
    <source>
        <dbReference type="ARBA" id="ARBA00010130"/>
    </source>
</evidence>
<feature type="compositionally biased region" description="Polar residues" evidence="6">
    <location>
        <begin position="434"/>
        <end position="447"/>
    </location>
</feature>
<evidence type="ECO:0000256" key="2">
    <source>
        <dbReference type="ARBA" id="ARBA00004555"/>
    </source>
</evidence>
<dbReference type="GO" id="GO:0005794">
    <property type="term" value="C:Golgi apparatus"/>
    <property type="evidence" value="ECO:0007669"/>
    <property type="project" value="UniProtKB-SubCell"/>
</dbReference>
<dbReference type="GO" id="GO:0006897">
    <property type="term" value="P:endocytosis"/>
    <property type="evidence" value="ECO:0007669"/>
    <property type="project" value="TreeGrafter"/>
</dbReference>
<evidence type="ECO:0000313" key="8">
    <source>
        <dbReference type="EMBL" id="KAK4776431.1"/>
    </source>
</evidence>
<name>A0AAN7QT08_TRANT</name>
<comment type="subcellular location">
    <subcellularLocation>
        <location evidence="1">Cytoplasmic vesicle</location>
        <location evidence="1">Clathrin-coated vesicle</location>
    </subcellularLocation>
    <subcellularLocation>
        <location evidence="2">Golgi apparatus</location>
    </subcellularLocation>
</comment>
<feature type="region of interest" description="Disordered" evidence="6">
    <location>
        <begin position="596"/>
        <end position="630"/>
    </location>
</feature>
<comment type="caution">
    <text evidence="8">The sequence shown here is derived from an EMBL/GenBank/DDBJ whole genome shotgun (WGS) entry which is preliminary data.</text>
</comment>
<dbReference type="GO" id="GO:0005543">
    <property type="term" value="F:phospholipid binding"/>
    <property type="evidence" value="ECO:0007669"/>
    <property type="project" value="TreeGrafter"/>
</dbReference>
<dbReference type="GO" id="GO:0005886">
    <property type="term" value="C:plasma membrane"/>
    <property type="evidence" value="ECO:0007669"/>
    <property type="project" value="TreeGrafter"/>
</dbReference>
<feature type="compositionally biased region" description="Polar residues" evidence="6">
    <location>
        <begin position="767"/>
        <end position="805"/>
    </location>
</feature>
<dbReference type="GO" id="GO:0005768">
    <property type="term" value="C:endosome"/>
    <property type="evidence" value="ECO:0007669"/>
    <property type="project" value="TreeGrafter"/>
</dbReference>
<feature type="region of interest" description="Disordered" evidence="6">
    <location>
        <begin position="154"/>
        <end position="333"/>
    </location>
</feature>
<dbReference type="PANTHER" id="PTHR12276:SF91">
    <property type="entry name" value="CLATHRIN INTERACTOR EPSIN 2-RELATED"/>
    <property type="match status" value="1"/>
</dbReference>
<dbReference type="AlphaFoldDB" id="A0AAN7QT08"/>
<feature type="compositionally biased region" description="Basic and acidic residues" evidence="6">
    <location>
        <begin position="177"/>
        <end position="234"/>
    </location>
</feature>
<organism evidence="8 9">
    <name type="scientific">Trapa natans</name>
    <name type="common">Water chestnut</name>
    <dbReference type="NCBI Taxonomy" id="22666"/>
    <lineage>
        <taxon>Eukaryota</taxon>
        <taxon>Viridiplantae</taxon>
        <taxon>Streptophyta</taxon>
        <taxon>Embryophyta</taxon>
        <taxon>Tracheophyta</taxon>
        <taxon>Spermatophyta</taxon>
        <taxon>Magnoliopsida</taxon>
        <taxon>eudicotyledons</taxon>
        <taxon>Gunneridae</taxon>
        <taxon>Pentapetalae</taxon>
        <taxon>rosids</taxon>
        <taxon>malvids</taxon>
        <taxon>Myrtales</taxon>
        <taxon>Lythraceae</taxon>
        <taxon>Trapa</taxon>
    </lineage>
</organism>
<dbReference type="SUPFAM" id="SSF48464">
    <property type="entry name" value="ENTH/VHS domain"/>
    <property type="match status" value="1"/>
</dbReference>
<dbReference type="PANTHER" id="PTHR12276">
    <property type="entry name" value="EPSIN/ENT-RELATED"/>
    <property type="match status" value="1"/>
</dbReference>
<feature type="compositionally biased region" description="Polar residues" evidence="6">
    <location>
        <begin position="863"/>
        <end position="879"/>
    </location>
</feature>
<dbReference type="CDD" id="cd03571">
    <property type="entry name" value="ENTH"/>
    <property type="match status" value="1"/>
</dbReference>
<dbReference type="PROSITE" id="PS50942">
    <property type="entry name" value="ENTH"/>
    <property type="match status" value="1"/>
</dbReference>
<feature type="compositionally biased region" description="Polar residues" evidence="6">
    <location>
        <begin position="727"/>
        <end position="737"/>
    </location>
</feature>
<feature type="compositionally biased region" description="Polar residues" evidence="6">
    <location>
        <begin position="235"/>
        <end position="245"/>
    </location>
</feature>
<sequence length="1105" mass="117158">MKKVFGQTVRDLKREVNKKVLKVSGVEQKVLDATSNEAWGPHGTHLSDIAIASRNFHEYQIIMSVIWKRINDTGKNWRHVYKALIVLEYLVENGSERVIDEIREHAHQISTLADFQYVDSNGRDQGNNVRRKSQSLVMLLNDKEQIMEVRQRAAAKRDKFHNSNLGNEMYKPGGYGDRYDDDRYSGRDDSGYGRGREGGYKDDDRNGRNRDSYSYSRDSEERYDRDGYREDGFQDNRNGSRSGSVNKDGDHSLDDDGQYAARLDRKFSDQSINAPPSYEEAVGESQSPEKNERDEDISSAAAPKPSSPTVNSDASPTTNTSGPSPPVRQEFDGFDPRALVPATFNTANNNAEMDLFGSLPDSLPSNTLASMPEKSTGFEADSFAASTGFGASDDIHQPFDSNPFGDAPFKALPSNGNSSLAQPSIDPLGPSLPPNTSQNPDIHSQAESVPDFGFGDSFTALSYTSSNSYPYVSHETSNPDEEIDILAGILPPSGPSPASSVQTSFSAPNGQQLELGTMSYGDISLQGGPAAATSQISPLSDVQFNNGDFHHAPGFQVSPLSASRSQSDVGAYGDFGFQAGPTSTGTQISHPTQLGTGSQPYHGHDQHQMGPTASSFLSQSGHTTQSSTNIYGDFGLQAGSFAPINTQVSSQPQTGTNMQFNEGSFKHEVGLSSSAFSDPSTNELGIDNFASQAGPTPPVTSQTTAPAGMNMPLNDGKSQHKARPLPSVSSSQSQNGQAILPNSGDFGSLQGTATISSQVTPAPTGINMSFNSGNFQNNAGPSVSSPYSAPLNQNGQAMQPFTNGNFVPPGGSSVGSFAPNMVPQSSNGSSWQVNNNNLHQHQISGHGAQHAPSANRDIHGNMLPQSGLQQSYSNSQLPVSTSVGPLAIVPQQQPKENFQTKSTVWADTLSRGLVDLNISGPKTNPLSDIGVDFDSINRKEKRMEKQPATPVASTITMGKAMGSGSGLGRAGVSSLPPSPNLMTGNMGMGSTGMASGQAPGMAMGGMGGMGMGGMGMAGSHGMGMGMGGMGGGYGGINQQPVGMNMGMGMNLGYNNYMSMGMNPGMGQGGFPMQQQQQQHQFGGGYNNPMMGGSGYPQHPYGGGYR</sequence>
<keyword evidence="4" id="KW-0333">Golgi apparatus</keyword>
<dbReference type="GO" id="GO:0030125">
    <property type="term" value="C:clathrin vesicle coat"/>
    <property type="evidence" value="ECO:0007669"/>
    <property type="project" value="TreeGrafter"/>
</dbReference>
<proteinExistence type="inferred from homology"/>
<accession>A0AAN7QT08</accession>
<feature type="domain" description="ENTH" evidence="7">
    <location>
        <begin position="18"/>
        <end position="150"/>
    </location>
</feature>
<gene>
    <name evidence="8" type="ORF">SAY86_005119</name>
</gene>
<evidence type="ECO:0000256" key="5">
    <source>
        <dbReference type="ARBA" id="ARBA00023329"/>
    </source>
</evidence>
<feature type="region of interest" description="Disordered" evidence="6">
    <location>
        <begin position="389"/>
        <end position="450"/>
    </location>
</feature>
<evidence type="ECO:0000256" key="4">
    <source>
        <dbReference type="ARBA" id="ARBA00023034"/>
    </source>
</evidence>
<evidence type="ECO:0000256" key="1">
    <source>
        <dbReference type="ARBA" id="ARBA00004132"/>
    </source>
</evidence>
<keyword evidence="5" id="KW-0968">Cytoplasmic vesicle</keyword>
<comment type="similarity">
    <text evidence="3">Belongs to the epsin family.</text>
</comment>
<dbReference type="Pfam" id="PF01417">
    <property type="entry name" value="ENTH"/>
    <property type="match status" value="1"/>
</dbReference>
<dbReference type="SMART" id="SM00273">
    <property type="entry name" value="ENTH"/>
    <property type="match status" value="1"/>
</dbReference>
<dbReference type="GO" id="GO:0030276">
    <property type="term" value="F:clathrin binding"/>
    <property type="evidence" value="ECO:0007669"/>
    <property type="project" value="TreeGrafter"/>
</dbReference>
<dbReference type="EMBL" id="JAXQNO010000018">
    <property type="protein sequence ID" value="KAK4776431.1"/>
    <property type="molecule type" value="Genomic_DNA"/>
</dbReference>
<dbReference type="InterPro" id="IPR013809">
    <property type="entry name" value="ENTH"/>
</dbReference>
<dbReference type="Proteomes" id="UP001346149">
    <property type="component" value="Unassembled WGS sequence"/>
</dbReference>
<feature type="compositionally biased region" description="Polar residues" evidence="6">
    <location>
        <begin position="609"/>
        <end position="630"/>
    </location>
</feature>
<dbReference type="InterPro" id="IPR008942">
    <property type="entry name" value="ENTH_VHS"/>
</dbReference>
<feature type="compositionally biased region" description="Low complexity" evidence="6">
    <location>
        <begin position="298"/>
        <end position="308"/>
    </location>
</feature>
<feature type="region of interest" description="Disordered" evidence="6">
    <location>
        <begin position="767"/>
        <end position="879"/>
    </location>
</feature>
<dbReference type="Gene3D" id="1.25.40.90">
    <property type="match status" value="1"/>
</dbReference>
<evidence type="ECO:0000256" key="6">
    <source>
        <dbReference type="SAM" id="MobiDB-lite"/>
    </source>
</evidence>
<reference evidence="8 9" key="1">
    <citation type="journal article" date="2023" name="Hortic Res">
        <title>Pangenome of water caltrop reveals structural variations and asymmetric subgenome divergence after allopolyploidization.</title>
        <authorList>
            <person name="Zhang X."/>
            <person name="Chen Y."/>
            <person name="Wang L."/>
            <person name="Yuan Y."/>
            <person name="Fang M."/>
            <person name="Shi L."/>
            <person name="Lu R."/>
            <person name="Comes H.P."/>
            <person name="Ma Y."/>
            <person name="Chen Y."/>
            <person name="Huang G."/>
            <person name="Zhou Y."/>
            <person name="Zheng Z."/>
            <person name="Qiu Y."/>
        </authorList>
    </citation>
    <scope>NUCLEOTIDE SEQUENCE [LARGE SCALE GENOMIC DNA]</scope>
    <source>
        <strain evidence="8">F231</strain>
    </source>
</reference>
<feature type="region of interest" description="Disordered" evidence="6">
    <location>
        <begin position="671"/>
        <end position="751"/>
    </location>
</feature>
<feature type="compositionally biased region" description="Polar residues" evidence="6">
    <location>
        <begin position="822"/>
        <end position="843"/>
    </location>
</feature>